<dbReference type="AlphaFoldDB" id="A0AAN0IBM1"/>
<proteinExistence type="inferred from homology"/>
<reference evidence="10" key="2">
    <citation type="submission" date="2024-06" db="UniProtKB">
        <authorList>
            <consortium name="EnsemblMetazoa"/>
        </authorList>
    </citation>
    <scope>IDENTIFICATION</scope>
</reference>
<dbReference type="PANTHER" id="PTHR14969:SF28">
    <property type="entry name" value="DIHYDROSPHINGOSINE 1-PHOSPHATE PHOSPHATASE LCB3-RELATED"/>
    <property type="match status" value="1"/>
</dbReference>
<feature type="transmembrane region" description="Helical" evidence="8">
    <location>
        <begin position="373"/>
        <end position="391"/>
    </location>
</feature>
<dbReference type="KEGG" id="aqu:100639563"/>
<name>A0AAN0IBM1_AMPQE</name>
<keyword evidence="6 8" id="KW-0472">Membrane</keyword>
<dbReference type="RefSeq" id="XP_003384636.2">
    <property type="nucleotide sequence ID" value="XM_003384588.3"/>
</dbReference>
<dbReference type="CDD" id="cd03388">
    <property type="entry name" value="PAP2_SPPase1"/>
    <property type="match status" value="1"/>
</dbReference>
<comment type="similarity">
    <text evidence="7">Belongs to the type 2 lipid phosphate phosphatase family.</text>
</comment>
<accession>A0AAN0IBM1</accession>
<dbReference type="SMART" id="SM00014">
    <property type="entry name" value="acidPPc"/>
    <property type="match status" value="1"/>
</dbReference>
<keyword evidence="5 8" id="KW-1133">Transmembrane helix</keyword>
<evidence type="ECO:0000313" key="11">
    <source>
        <dbReference type="Proteomes" id="UP000007879"/>
    </source>
</evidence>
<dbReference type="PANTHER" id="PTHR14969">
    <property type="entry name" value="SPHINGOSINE-1-PHOSPHATE PHOSPHOHYDROLASE"/>
    <property type="match status" value="1"/>
</dbReference>
<organism evidence="10 11">
    <name type="scientific">Amphimedon queenslandica</name>
    <name type="common">Sponge</name>
    <dbReference type="NCBI Taxonomy" id="400682"/>
    <lineage>
        <taxon>Eukaryota</taxon>
        <taxon>Metazoa</taxon>
        <taxon>Porifera</taxon>
        <taxon>Demospongiae</taxon>
        <taxon>Heteroscleromorpha</taxon>
        <taxon>Haplosclerida</taxon>
        <taxon>Niphatidae</taxon>
        <taxon>Amphimedon</taxon>
    </lineage>
</organism>
<dbReference type="GO" id="GO:0005789">
    <property type="term" value="C:endoplasmic reticulum membrane"/>
    <property type="evidence" value="ECO:0007669"/>
    <property type="project" value="UniProtKB-SubCell"/>
</dbReference>
<comment type="subcellular location">
    <subcellularLocation>
        <location evidence="1">Endoplasmic reticulum membrane</location>
        <topology evidence="1">Multi-pass membrane protein</topology>
    </subcellularLocation>
</comment>
<evidence type="ECO:0000256" key="8">
    <source>
        <dbReference type="SAM" id="Phobius"/>
    </source>
</evidence>
<reference evidence="11" key="1">
    <citation type="journal article" date="2010" name="Nature">
        <title>The Amphimedon queenslandica genome and the evolution of animal complexity.</title>
        <authorList>
            <person name="Srivastava M."/>
            <person name="Simakov O."/>
            <person name="Chapman J."/>
            <person name="Fahey B."/>
            <person name="Gauthier M.E."/>
            <person name="Mitros T."/>
            <person name="Richards G.S."/>
            <person name="Conaco C."/>
            <person name="Dacre M."/>
            <person name="Hellsten U."/>
            <person name="Larroux C."/>
            <person name="Putnam N.H."/>
            <person name="Stanke M."/>
            <person name="Adamska M."/>
            <person name="Darling A."/>
            <person name="Degnan S.M."/>
            <person name="Oakley T.H."/>
            <person name="Plachetzki D.C."/>
            <person name="Zhai Y."/>
            <person name="Adamski M."/>
            <person name="Calcino A."/>
            <person name="Cummins S.F."/>
            <person name="Goodstein D.M."/>
            <person name="Harris C."/>
            <person name="Jackson D.J."/>
            <person name="Leys S.P."/>
            <person name="Shu S."/>
            <person name="Woodcroft B.J."/>
            <person name="Vervoort M."/>
            <person name="Kosik K.S."/>
            <person name="Manning G."/>
            <person name="Degnan B.M."/>
            <person name="Rokhsar D.S."/>
        </authorList>
    </citation>
    <scope>NUCLEOTIDE SEQUENCE [LARGE SCALE GENOMIC DNA]</scope>
</reference>
<dbReference type="InterPro" id="IPR000326">
    <property type="entry name" value="PAP2/HPO"/>
</dbReference>
<dbReference type="Pfam" id="PF01569">
    <property type="entry name" value="PAP2"/>
    <property type="match status" value="1"/>
</dbReference>
<feature type="domain" description="Phosphatidic acid phosphatase type 2/haloperoxidase" evidence="9">
    <location>
        <begin position="176"/>
        <end position="293"/>
    </location>
</feature>
<keyword evidence="2 8" id="KW-0812">Transmembrane</keyword>
<evidence type="ECO:0000256" key="1">
    <source>
        <dbReference type="ARBA" id="ARBA00004477"/>
    </source>
</evidence>
<keyword evidence="11" id="KW-1185">Reference proteome</keyword>
<dbReference type="EnsemblMetazoa" id="XM_003384588.3">
    <property type="protein sequence ID" value="XP_003384636.2"/>
    <property type="gene ID" value="LOC100639563"/>
</dbReference>
<evidence type="ECO:0000256" key="3">
    <source>
        <dbReference type="ARBA" id="ARBA00022801"/>
    </source>
</evidence>
<dbReference type="GO" id="GO:0042392">
    <property type="term" value="F:sphingosine-1-phosphate phosphatase activity"/>
    <property type="evidence" value="ECO:0007669"/>
    <property type="project" value="TreeGrafter"/>
</dbReference>
<feature type="transmembrane region" description="Helical" evidence="8">
    <location>
        <begin position="247"/>
        <end position="268"/>
    </location>
</feature>
<evidence type="ECO:0000256" key="6">
    <source>
        <dbReference type="ARBA" id="ARBA00023136"/>
    </source>
</evidence>
<evidence type="ECO:0000256" key="7">
    <source>
        <dbReference type="ARBA" id="ARBA00038324"/>
    </source>
</evidence>
<dbReference type="GO" id="GO:0006670">
    <property type="term" value="P:sphingosine metabolic process"/>
    <property type="evidence" value="ECO:0007669"/>
    <property type="project" value="TreeGrafter"/>
</dbReference>
<dbReference type="Gene3D" id="1.20.144.10">
    <property type="entry name" value="Phosphatidic acid phosphatase type 2/haloperoxidase"/>
    <property type="match status" value="1"/>
</dbReference>
<feature type="transmembrane region" description="Helical" evidence="8">
    <location>
        <begin position="302"/>
        <end position="324"/>
    </location>
</feature>
<feature type="transmembrane region" description="Helical" evidence="8">
    <location>
        <begin position="275"/>
        <end position="296"/>
    </location>
</feature>
<feature type="transmembrane region" description="Helical" evidence="8">
    <location>
        <begin position="336"/>
        <end position="353"/>
    </location>
</feature>
<evidence type="ECO:0000256" key="2">
    <source>
        <dbReference type="ARBA" id="ARBA00022692"/>
    </source>
</evidence>
<evidence type="ECO:0000256" key="5">
    <source>
        <dbReference type="ARBA" id="ARBA00022989"/>
    </source>
</evidence>
<keyword evidence="3" id="KW-0378">Hydrolase</keyword>
<feature type="transmembrane region" description="Helical" evidence="8">
    <location>
        <begin position="220"/>
        <end position="241"/>
    </location>
</feature>
<evidence type="ECO:0000259" key="9">
    <source>
        <dbReference type="SMART" id="SM00014"/>
    </source>
</evidence>
<evidence type="ECO:0000313" key="10">
    <source>
        <dbReference type="EnsemblMetazoa" id="XP_003384636.2"/>
    </source>
</evidence>
<dbReference type="SUPFAM" id="SSF48317">
    <property type="entry name" value="Acid phosphatase/Vanadium-dependent haloperoxidase"/>
    <property type="match status" value="1"/>
</dbReference>
<protein>
    <recommendedName>
        <fullName evidence="9">Phosphatidic acid phosphatase type 2/haloperoxidase domain-containing protein</fullName>
    </recommendedName>
</protein>
<dbReference type="Proteomes" id="UP000007879">
    <property type="component" value="Unassembled WGS sequence"/>
</dbReference>
<evidence type="ECO:0000256" key="4">
    <source>
        <dbReference type="ARBA" id="ARBA00022824"/>
    </source>
</evidence>
<feature type="transmembrane region" description="Helical" evidence="8">
    <location>
        <begin position="6"/>
        <end position="24"/>
    </location>
</feature>
<dbReference type="InterPro" id="IPR036938">
    <property type="entry name" value="PAP2/HPO_sf"/>
</dbReference>
<dbReference type="GeneID" id="100639563"/>
<sequence length="455" mass="51725">MSLIVVNIIIVLIFSFNRQLLIIFGRMGVFCNKMAAEKSKFEGWLAYLRDANVVRRTQEKCGVRVLSEVKTGEEEESRNIQVKPSTTSLVNGAIAKLSVTRPVRRKKARRKQPGIMIETISPGEIASPPPIDYPDIIVETYPLVDAYFKLATELGYEPFYIIFLGTLHWNIDTTVFRHAVLLWALSMYIGQALKNVFKWPRPSAPPAVRLEMKLKLEYEYGFPSTHATVSTTIPLYLLYIIHSRYESLFFTMIFISILWCTSVSFSRIYLGLHSYLDMIGGVIVSLIMLLILLPLIDHMDHFIFNFKFFPVVAPLIILLLLYMYPVEVAWTSDRGDTAAILGTLLGALLAIHFNGPFPDDLQPGPFPVALPTYQSLGFGLLRFIVGVLLVFPTRFIMKLLCFRFLPAIMPSHGVVEVDKRPLVVLPYKIITYMSMALSAIYIGPRMFEICDISRY</sequence>
<keyword evidence="4" id="KW-0256">Endoplasmic reticulum</keyword>